<dbReference type="Pfam" id="PF00583">
    <property type="entry name" value="Acetyltransf_1"/>
    <property type="match status" value="1"/>
</dbReference>
<feature type="domain" description="N-acetyltransferase" evidence="1">
    <location>
        <begin position="2"/>
        <end position="155"/>
    </location>
</feature>
<gene>
    <name evidence="2" type="ORF">ACFQ2J_17430</name>
</gene>
<reference evidence="3" key="1">
    <citation type="journal article" date="2019" name="Int. J. Syst. Evol. Microbiol.">
        <title>The Global Catalogue of Microorganisms (GCM) 10K type strain sequencing project: providing services to taxonomists for standard genome sequencing and annotation.</title>
        <authorList>
            <consortium name="The Broad Institute Genomics Platform"/>
            <consortium name="The Broad Institute Genome Sequencing Center for Infectious Disease"/>
            <person name="Wu L."/>
            <person name="Ma J."/>
        </authorList>
    </citation>
    <scope>NUCLEOTIDE SEQUENCE [LARGE SCALE GENOMIC DNA]</scope>
    <source>
        <strain evidence="3">CCUG 56607</strain>
    </source>
</reference>
<accession>A0ABW3L4P5</accession>
<evidence type="ECO:0000313" key="3">
    <source>
        <dbReference type="Proteomes" id="UP001596990"/>
    </source>
</evidence>
<dbReference type="InterPro" id="IPR000182">
    <property type="entry name" value="GNAT_dom"/>
</dbReference>
<sequence>MITVREVRSEEVNKLHNIIQFYIYEFSKIVSEIKLENNGAFKPFELEAYWTDDHLHAFFIKLEDELIGFALVESANNGDPNTIQEYFIMAKYMGKGYGREAAKKLFNMFPGEWEVTQIENNQPARAFWRGLIDEVAEGDFVEQFNGRQYIQRFKA</sequence>
<dbReference type="EMBL" id="JBHTKL010000006">
    <property type="protein sequence ID" value="MFD1020975.1"/>
    <property type="molecule type" value="Genomic_DNA"/>
</dbReference>
<dbReference type="InterPro" id="IPR016181">
    <property type="entry name" value="Acyl_CoA_acyltransferase"/>
</dbReference>
<proteinExistence type="predicted"/>
<evidence type="ECO:0000313" key="2">
    <source>
        <dbReference type="EMBL" id="MFD1020975.1"/>
    </source>
</evidence>
<dbReference type="Proteomes" id="UP001596990">
    <property type="component" value="Unassembled WGS sequence"/>
</dbReference>
<organism evidence="2 3">
    <name type="scientific">Thalassobacillus hwangdonensis</name>
    <dbReference type="NCBI Taxonomy" id="546108"/>
    <lineage>
        <taxon>Bacteria</taxon>
        <taxon>Bacillati</taxon>
        <taxon>Bacillota</taxon>
        <taxon>Bacilli</taxon>
        <taxon>Bacillales</taxon>
        <taxon>Bacillaceae</taxon>
        <taxon>Thalassobacillus</taxon>
    </lineage>
</organism>
<dbReference type="SUPFAM" id="SSF55729">
    <property type="entry name" value="Acyl-CoA N-acyltransferases (Nat)"/>
    <property type="match status" value="1"/>
</dbReference>
<protein>
    <submittedName>
        <fullName evidence="2">GNAT family N-acetyltransferase</fullName>
    </submittedName>
</protein>
<dbReference type="Gene3D" id="3.40.630.30">
    <property type="match status" value="1"/>
</dbReference>
<evidence type="ECO:0000259" key="1">
    <source>
        <dbReference type="PROSITE" id="PS51186"/>
    </source>
</evidence>
<dbReference type="RefSeq" id="WP_386063599.1">
    <property type="nucleotide sequence ID" value="NZ_JBHTKL010000006.1"/>
</dbReference>
<name>A0ABW3L4P5_9BACI</name>
<keyword evidence="3" id="KW-1185">Reference proteome</keyword>
<comment type="caution">
    <text evidence="2">The sequence shown here is derived from an EMBL/GenBank/DDBJ whole genome shotgun (WGS) entry which is preliminary data.</text>
</comment>
<dbReference type="PROSITE" id="PS51186">
    <property type="entry name" value="GNAT"/>
    <property type="match status" value="1"/>
</dbReference>